<organism evidence="1 2">
    <name type="scientific">Nitrosopumilus ureiphilus</name>
    <dbReference type="NCBI Taxonomy" id="1470067"/>
    <lineage>
        <taxon>Archaea</taxon>
        <taxon>Nitrososphaerota</taxon>
        <taxon>Nitrososphaeria</taxon>
        <taxon>Nitrosopumilales</taxon>
        <taxon>Nitrosopumilaceae</taxon>
        <taxon>Nitrosopumilus</taxon>
    </lineage>
</organism>
<gene>
    <name evidence="1" type="ORF">C5F50_02325</name>
</gene>
<sequence>MGEIPERANKLNRAFLQIFTDGMNSIKPDDSSAQDFGTQVKAWNHAFAFNEKLKYYVNDRISNVISLAGQPKRSDEYQKDVDKLVKELNDQLNSSEFEEMMNIARPRLPTDDPNYNEKMKAWGGAFTFPQKLKDFGAELETLLVKHDGRIPIGIFYISVDSLIKNLENQN</sequence>
<proteinExistence type="predicted"/>
<name>A0A7D5RCX8_9ARCH</name>
<dbReference type="KEGG" id="nue:C5F50_02325"/>
<evidence type="ECO:0000313" key="2">
    <source>
        <dbReference type="Proteomes" id="UP000509478"/>
    </source>
</evidence>
<dbReference type="Proteomes" id="UP000509478">
    <property type="component" value="Chromosome"/>
</dbReference>
<dbReference type="GeneID" id="56066861"/>
<dbReference type="EMBL" id="CP026995">
    <property type="protein sequence ID" value="QLH06043.1"/>
    <property type="molecule type" value="Genomic_DNA"/>
</dbReference>
<dbReference type="RefSeq" id="WP_179372104.1">
    <property type="nucleotide sequence ID" value="NZ_CP026995.1"/>
</dbReference>
<evidence type="ECO:0000313" key="1">
    <source>
        <dbReference type="EMBL" id="QLH06043.1"/>
    </source>
</evidence>
<accession>A0A7D5RCX8</accession>
<reference evidence="1 2" key="1">
    <citation type="submission" date="2018-02" db="EMBL/GenBank/DDBJ databases">
        <title>Complete genome of Nitrosopumilus ureaphilus PS0.</title>
        <authorList>
            <person name="Qin W."/>
            <person name="Zheng Y."/>
            <person name="Stahl D.A."/>
        </authorList>
    </citation>
    <scope>NUCLEOTIDE SEQUENCE [LARGE SCALE GENOMIC DNA]</scope>
    <source>
        <strain evidence="1 2">PS0</strain>
    </source>
</reference>
<dbReference type="AlphaFoldDB" id="A0A7D5RCX8"/>
<keyword evidence="2" id="KW-1185">Reference proteome</keyword>
<protein>
    <submittedName>
        <fullName evidence="1">Uncharacterized protein</fullName>
    </submittedName>
</protein>